<dbReference type="SUPFAM" id="SSF51556">
    <property type="entry name" value="Metallo-dependent hydrolases"/>
    <property type="match status" value="1"/>
</dbReference>
<dbReference type="EMBL" id="UINC01029387">
    <property type="protein sequence ID" value="SVB12018.1"/>
    <property type="molecule type" value="Genomic_DNA"/>
</dbReference>
<accession>A0A382BE20</accession>
<dbReference type="PANTHER" id="PTHR43569:SF2">
    <property type="entry name" value="AMIDOHYDROLASE-RELATED DOMAIN-CONTAINING PROTEIN"/>
    <property type="match status" value="1"/>
</dbReference>
<dbReference type="Gene3D" id="3.20.20.140">
    <property type="entry name" value="Metal-dependent hydrolases"/>
    <property type="match status" value="1"/>
</dbReference>
<evidence type="ECO:0008006" key="2">
    <source>
        <dbReference type="Google" id="ProtNLM"/>
    </source>
</evidence>
<name>A0A382BE20_9ZZZZ</name>
<organism evidence="1">
    <name type="scientific">marine metagenome</name>
    <dbReference type="NCBI Taxonomy" id="408172"/>
    <lineage>
        <taxon>unclassified sequences</taxon>
        <taxon>metagenomes</taxon>
        <taxon>ecological metagenomes</taxon>
    </lineage>
</organism>
<proteinExistence type="predicted"/>
<protein>
    <recommendedName>
        <fullName evidence="2">Amidohydrolase-related domain-containing protein</fullName>
    </recommendedName>
</protein>
<dbReference type="PANTHER" id="PTHR43569">
    <property type="entry name" value="AMIDOHYDROLASE"/>
    <property type="match status" value="1"/>
</dbReference>
<sequence length="95" mass="10808">MKIDSHHHFWKYSPTEYSWMNEEMGILKEDHLPADLKQEIEQAGIDAVVSVQASQTLAETDALLGYATEHDFIHGVVGWFPLADENVFDILSDYA</sequence>
<reference evidence="1" key="1">
    <citation type="submission" date="2018-05" db="EMBL/GenBank/DDBJ databases">
        <authorList>
            <person name="Lanie J.A."/>
            <person name="Ng W.-L."/>
            <person name="Kazmierczak K.M."/>
            <person name="Andrzejewski T.M."/>
            <person name="Davidsen T.M."/>
            <person name="Wayne K.J."/>
            <person name="Tettelin H."/>
            <person name="Glass J.I."/>
            <person name="Rusch D."/>
            <person name="Podicherti R."/>
            <person name="Tsui H.-C.T."/>
            <person name="Winkler M.E."/>
        </authorList>
    </citation>
    <scope>NUCLEOTIDE SEQUENCE</scope>
</reference>
<gene>
    <name evidence="1" type="ORF">METZ01_LOCUS164872</name>
</gene>
<evidence type="ECO:0000313" key="1">
    <source>
        <dbReference type="EMBL" id="SVB12018.1"/>
    </source>
</evidence>
<dbReference type="InterPro" id="IPR052350">
    <property type="entry name" value="Metallo-dep_Lactonases"/>
</dbReference>
<dbReference type="InterPro" id="IPR032466">
    <property type="entry name" value="Metal_Hydrolase"/>
</dbReference>
<dbReference type="AlphaFoldDB" id="A0A382BE20"/>